<reference evidence="2" key="1">
    <citation type="journal article" date="2020" name="Fungal Divers.">
        <title>Resolving the Mortierellaceae phylogeny through synthesis of multi-gene phylogenetics and phylogenomics.</title>
        <authorList>
            <person name="Vandepol N."/>
            <person name="Liber J."/>
            <person name="Desiro A."/>
            <person name="Na H."/>
            <person name="Kennedy M."/>
            <person name="Barry K."/>
            <person name="Grigoriev I.V."/>
            <person name="Miller A.N."/>
            <person name="O'Donnell K."/>
            <person name="Stajich J.E."/>
            <person name="Bonito G."/>
        </authorList>
    </citation>
    <scope>NUCLEOTIDE SEQUENCE</scope>
    <source>
        <strain evidence="2">NVP1</strain>
    </source>
</reference>
<feature type="non-terminal residue" evidence="2">
    <location>
        <position position="71"/>
    </location>
</feature>
<proteinExistence type="predicted"/>
<feature type="compositionally biased region" description="Polar residues" evidence="1">
    <location>
        <begin position="31"/>
        <end position="42"/>
    </location>
</feature>
<dbReference type="EMBL" id="JAAAUY010000899">
    <property type="protein sequence ID" value="KAF9325603.1"/>
    <property type="molecule type" value="Genomic_DNA"/>
</dbReference>
<keyword evidence="3" id="KW-1185">Reference proteome</keyword>
<evidence type="ECO:0000256" key="1">
    <source>
        <dbReference type="SAM" id="MobiDB-lite"/>
    </source>
</evidence>
<evidence type="ECO:0000313" key="3">
    <source>
        <dbReference type="Proteomes" id="UP000696485"/>
    </source>
</evidence>
<dbReference type="Proteomes" id="UP000696485">
    <property type="component" value="Unassembled WGS sequence"/>
</dbReference>
<dbReference type="AlphaFoldDB" id="A0A9P5SD47"/>
<accession>A0A9P5SD47</accession>
<feature type="region of interest" description="Disordered" evidence="1">
    <location>
        <begin position="1"/>
        <end position="46"/>
    </location>
</feature>
<protein>
    <submittedName>
        <fullName evidence="2">Uncharacterized protein</fullName>
    </submittedName>
</protein>
<name>A0A9P5SD47_9FUNG</name>
<gene>
    <name evidence="2" type="ORF">BG006_010901</name>
</gene>
<sequence length="71" mass="7099">GAISDARAIPKKLGAGAGNWGVPGSEREENVASNMTSSSSPPENKINVIDADTFSRLQSGGAATASHGQSS</sequence>
<comment type="caution">
    <text evidence="2">The sequence shown here is derived from an EMBL/GenBank/DDBJ whole genome shotgun (WGS) entry which is preliminary data.</text>
</comment>
<organism evidence="2 3">
    <name type="scientific">Podila minutissima</name>
    <dbReference type="NCBI Taxonomy" id="64525"/>
    <lineage>
        <taxon>Eukaryota</taxon>
        <taxon>Fungi</taxon>
        <taxon>Fungi incertae sedis</taxon>
        <taxon>Mucoromycota</taxon>
        <taxon>Mortierellomycotina</taxon>
        <taxon>Mortierellomycetes</taxon>
        <taxon>Mortierellales</taxon>
        <taxon>Mortierellaceae</taxon>
        <taxon>Podila</taxon>
    </lineage>
</organism>
<evidence type="ECO:0000313" key="2">
    <source>
        <dbReference type="EMBL" id="KAF9325603.1"/>
    </source>
</evidence>